<keyword evidence="5" id="KW-1185">Reference proteome</keyword>
<dbReference type="Gene3D" id="3.30.70.270">
    <property type="match status" value="1"/>
</dbReference>
<dbReference type="SUPFAM" id="SSF55073">
    <property type="entry name" value="Nucleotide cyclase"/>
    <property type="match status" value="1"/>
</dbReference>
<name>A0ABY1QDI4_9BURK</name>
<dbReference type="NCBIfam" id="TIGR00254">
    <property type="entry name" value="GGDEF"/>
    <property type="match status" value="1"/>
</dbReference>
<dbReference type="EMBL" id="FXUL01000013">
    <property type="protein sequence ID" value="SMP68215.1"/>
    <property type="molecule type" value="Genomic_DNA"/>
</dbReference>
<sequence length="317" mass="35526">MIPSEEIHQAKILVVDDCEDNLFMQIEILKMAGYSQISSCSDSNEVLDLHIKNAYDLILLDMHMPGINGLEVMARLREVEKDSYLPVLAITGDRGFKIAALEAGARDFLTKPYDMTEFQMRVRNMLEVRLLYKTVAEQGRMQKEMALHDALTGLPNRRLLVDRIEKAMQHASRGHNMMAVMYLDLDGFKAVNDTHGHHAGDELLKMVSDRLLRAIRKEDTVARIGGDEFIAVLSDIAHVDDVIRPASKVLRFLSSPFDIDELAVKVSASIGIAFYPGDGQDVEALISHADKALYDAKRAGKNRYHFSDLPMLLGAVM</sequence>
<dbReference type="InterPro" id="IPR001789">
    <property type="entry name" value="Sig_transdc_resp-reg_receiver"/>
</dbReference>
<dbReference type="InterPro" id="IPR043128">
    <property type="entry name" value="Rev_trsase/Diguanyl_cyclase"/>
</dbReference>
<dbReference type="Pfam" id="PF00990">
    <property type="entry name" value="GGDEF"/>
    <property type="match status" value="1"/>
</dbReference>
<dbReference type="InterPro" id="IPR029787">
    <property type="entry name" value="Nucleotide_cyclase"/>
</dbReference>
<dbReference type="InterPro" id="IPR052163">
    <property type="entry name" value="DGC-Regulatory_Protein"/>
</dbReference>
<dbReference type="PANTHER" id="PTHR46663:SF2">
    <property type="entry name" value="GGDEF DOMAIN-CONTAINING PROTEIN"/>
    <property type="match status" value="1"/>
</dbReference>
<evidence type="ECO:0000259" key="2">
    <source>
        <dbReference type="PROSITE" id="PS50110"/>
    </source>
</evidence>
<gene>
    <name evidence="4" type="ORF">SAMN06295970_113120</name>
</gene>
<dbReference type="SMART" id="SM00267">
    <property type="entry name" value="GGDEF"/>
    <property type="match status" value="1"/>
</dbReference>
<dbReference type="PROSITE" id="PS50887">
    <property type="entry name" value="GGDEF"/>
    <property type="match status" value="1"/>
</dbReference>
<keyword evidence="1" id="KW-0597">Phosphoprotein</keyword>
<accession>A0ABY1QDI4</accession>
<feature type="modified residue" description="4-aspartylphosphate" evidence="1">
    <location>
        <position position="61"/>
    </location>
</feature>
<evidence type="ECO:0000259" key="3">
    <source>
        <dbReference type="PROSITE" id="PS50887"/>
    </source>
</evidence>
<dbReference type="InterPro" id="IPR011006">
    <property type="entry name" value="CheY-like_superfamily"/>
</dbReference>
<dbReference type="CDD" id="cd01949">
    <property type="entry name" value="GGDEF"/>
    <property type="match status" value="1"/>
</dbReference>
<dbReference type="PANTHER" id="PTHR46663">
    <property type="entry name" value="DIGUANYLATE CYCLASE DGCT-RELATED"/>
    <property type="match status" value="1"/>
</dbReference>
<dbReference type="Proteomes" id="UP001158049">
    <property type="component" value="Unassembled WGS sequence"/>
</dbReference>
<dbReference type="SUPFAM" id="SSF52172">
    <property type="entry name" value="CheY-like"/>
    <property type="match status" value="1"/>
</dbReference>
<reference evidence="4 5" key="1">
    <citation type="submission" date="2017-05" db="EMBL/GenBank/DDBJ databases">
        <authorList>
            <person name="Varghese N."/>
            <person name="Submissions S."/>
        </authorList>
    </citation>
    <scope>NUCLEOTIDE SEQUENCE [LARGE SCALE GENOMIC DNA]</scope>
    <source>
        <strain evidence="4 5">DSM 26001</strain>
    </source>
</reference>
<proteinExistence type="predicted"/>
<dbReference type="PROSITE" id="PS50110">
    <property type="entry name" value="RESPONSE_REGULATORY"/>
    <property type="match status" value="1"/>
</dbReference>
<dbReference type="Gene3D" id="3.40.50.2300">
    <property type="match status" value="1"/>
</dbReference>
<evidence type="ECO:0000313" key="4">
    <source>
        <dbReference type="EMBL" id="SMP68215.1"/>
    </source>
</evidence>
<feature type="domain" description="Response regulatory" evidence="2">
    <location>
        <begin position="11"/>
        <end position="126"/>
    </location>
</feature>
<protein>
    <submittedName>
        <fullName evidence="4">Response regulator receiver modulated diguanylate cyclase</fullName>
    </submittedName>
</protein>
<organism evidence="4 5">
    <name type="scientific">Noviherbaspirillum suwonense</name>
    <dbReference type="NCBI Taxonomy" id="1224511"/>
    <lineage>
        <taxon>Bacteria</taxon>
        <taxon>Pseudomonadati</taxon>
        <taxon>Pseudomonadota</taxon>
        <taxon>Betaproteobacteria</taxon>
        <taxon>Burkholderiales</taxon>
        <taxon>Oxalobacteraceae</taxon>
        <taxon>Noviherbaspirillum</taxon>
    </lineage>
</organism>
<comment type="caution">
    <text evidence="4">The sequence shown here is derived from an EMBL/GenBank/DDBJ whole genome shotgun (WGS) entry which is preliminary data.</text>
</comment>
<dbReference type="RefSeq" id="WP_283443470.1">
    <property type="nucleotide sequence ID" value="NZ_FXUL01000013.1"/>
</dbReference>
<feature type="domain" description="GGDEF" evidence="3">
    <location>
        <begin position="176"/>
        <end position="309"/>
    </location>
</feature>
<dbReference type="InterPro" id="IPR000160">
    <property type="entry name" value="GGDEF_dom"/>
</dbReference>
<dbReference type="SMART" id="SM00448">
    <property type="entry name" value="REC"/>
    <property type="match status" value="1"/>
</dbReference>
<evidence type="ECO:0000256" key="1">
    <source>
        <dbReference type="PROSITE-ProRule" id="PRU00169"/>
    </source>
</evidence>
<dbReference type="Pfam" id="PF00072">
    <property type="entry name" value="Response_reg"/>
    <property type="match status" value="1"/>
</dbReference>
<evidence type="ECO:0000313" key="5">
    <source>
        <dbReference type="Proteomes" id="UP001158049"/>
    </source>
</evidence>